<dbReference type="InterPro" id="IPR014710">
    <property type="entry name" value="RmlC-like_jellyroll"/>
</dbReference>
<dbReference type="SMART" id="SM00342">
    <property type="entry name" value="HTH_ARAC"/>
    <property type="match status" value="1"/>
</dbReference>
<dbReference type="PANTHER" id="PTHR43280:SF28">
    <property type="entry name" value="HTH-TYPE TRANSCRIPTIONAL ACTIVATOR RHAS"/>
    <property type="match status" value="1"/>
</dbReference>
<dbReference type="Pfam" id="PF12833">
    <property type="entry name" value="HTH_18"/>
    <property type="match status" value="1"/>
</dbReference>
<dbReference type="SUPFAM" id="SSF46689">
    <property type="entry name" value="Homeodomain-like"/>
    <property type="match status" value="1"/>
</dbReference>
<dbReference type="InterPro" id="IPR013096">
    <property type="entry name" value="Cupin_2"/>
</dbReference>
<evidence type="ECO:0000256" key="1">
    <source>
        <dbReference type="ARBA" id="ARBA00023015"/>
    </source>
</evidence>
<keyword evidence="6" id="KW-1185">Reference proteome</keyword>
<gene>
    <name evidence="5" type="ORF">GYM71_04205</name>
</gene>
<evidence type="ECO:0000256" key="3">
    <source>
        <dbReference type="ARBA" id="ARBA00023163"/>
    </source>
</evidence>
<organism evidence="5 6">
    <name type="scientific">Lactobacillus panisapium</name>
    <dbReference type="NCBI Taxonomy" id="2012495"/>
    <lineage>
        <taxon>Bacteria</taxon>
        <taxon>Bacillati</taxon>
        <taxon>Bacillota</taxon>
        <taxon>Bacilli</taxon>
        <taxon>Lactobacillales</taxon>
        <taxon>Lactobacillaceae</taxon>
        <taxon>Lactobacillus</taxon>
    </lineage>
</organism>
<accession>A0ABX8WAU1</accession>
<dbReference type="Gene3D" id="1.10.10.60">
    <property type="entry name" value="Homeodomain-like"/>
    <property type="match status" value="1"/>
</dbReference>
<dbReference type="PANTHER" id="PTHR43280">
    <property type="entry name" value="ARAC-FAMILY TRANSCRIPTIONAL REGULATOR"/>
    <property type="match status" value="1"/>
</dbReference>
<dbReference type="InterPro" id="IPR009057">
    <property type="entry name" value="Homeodomain-like_sf"/>
</dbReference>
<dbReference type="InterPro" id="IPR018060">
    <property type="entry name" value="HTH_AraC"/>
</dbReference>
<name>A0ABX8WAU1_9LACO</name>
<dbReference type="Pfam" id="PF07883">
    <property type="entry name" value="Cupin_2"/>
    <property type="match status" value="1"/>
</dbReference>
<feature type="domain" description="HTH araC/xylS-type" evidence="4">
    <location>
        <begin position="224"/>
        <end position="325"/>
    </location>
</feature>
<dbReference type="PROSITE" id="PS01124">
    <property type="entry name" value="HTH_ARAC_FAMILY_2"/>
    <property type="match status" value="1"/>
</dbReference>
<dbReference type="EMBL" id="CP048268">
    <property type="protein sequence ID" value="QYN52653.1"/>
    <property type="molecule type" value="Genomic_DNA"/>
</dbReference>
<protein>
    <submittedName>
        <fullName evidence="5">AraC family transcriptional regulator</fullName>
    </submittedName>
</protein>
<evidence type="ECO:0000313" key="6">
    <source>
        <dbReference type="Proteomes" id="UP000826550"/>
    </source>
</evidence>
<evidence type="ECO:0000313" key="5">
    <source>
        <dbReference type="EMBL" id="QYN52653.1"/>
    </source>
</evidence>
<keyword evidence="2" id="KW-0238">DNA-binding</keyword>
<sequence>MNRILNKQIYQTTDSEKWHLQNKNKLSPFYKSLKTKNYNGKKVYFFDFINTLKGCNVGMIRETRYTIIPPHLHKDMEMNYVYSGKCTFLINGKRITLKKGDICILDTDVVNSAEYKSKDDIVFNIIFKKEFFSSVFLSQFNGSNVLSEFLLNAVIGKRCFDNFLIFHTSKMPEFAVVFDMILREHYFPKANSIHVIESYCSVLLFYLSRLVSDVSQNLIIDDNDKNVLMILQEIEYCDGNCSLNELADKFHFSTSTIYKLLMNTTGKNFTQIKISAQLEKAKLLLKETSMSITDIMLNVGIKNTTFFYNKFYKEFGETPKQFRQKNKSIEI</sequence>
<dbReference type="Proteomes" id="UP000826550">
    <property type="component" value="Chromosome"/>
</dbReference>
<keyword evidence="1" id="KW-0805">Transcription regulation</keyword>
<dbReference type="SUPFAM" id="SSF51215">
    <property type="entry name" value="Regulatory protein AraC"/>
    <property type="match status" value="1"/>
</dbReference>
<keyword evidence="3" id="KW-0804">Transcription</keyword>
<proteinExistence type="predicted"/>
<evidence type="ECO:0000259" key="4">
    <source>
        <dbReference type="PROSITE" id="PS01124"/>
    </source>
</evidence>
<dbReference type="Gene3D" id="2.60.120.10">
    <property type="entry name" value="Jelly Rolls"/>
    <property type="match status" value="1"/>
</dbReference>
<dbReference type="InterPro" id="IPR037923">
    <property type="entry name" value="HTH-like"/>
</dbReference>
<evidence type="ECO:0000256" key="2">
    <source>
        <dbReference type="ARBA" id="ARBA00023125"/>
    </source>
</evidence>
<reference evidence="5 6" key="1">
    <citation type="submission" date="2020-01" db="EMBL/GenBank/DDBJ databases">
        <title>Vast differences in strain-level diversity in the gut microbiota of two closely related honey bee species.</title>
        <authorList>
            <person name="Ellegaard K.M."/>
            <person name="Suenami S."/>
            <person name="Miyazaki R."/>
            <person name="Engel P."/>
        </authorList>
    </citation>
    <scope>NUCLEOTIDE SEQUENCE [LARGE SCALE GENOMIC DNA]</scope>
    <source>
        <strain evidence="5 6">ESL0416</strain>
    </source>
</reference>